<evidence type="ECO:0000313" key="2">
    <source>
        <dbReference type="EMBL" id="QNT91273.1"/>
    </source>
</evidence>
<sequence>MSARRDVDVVGSAALPADGPCRPDRRTDPGRRLRSPRRLRRGGAQHSRRARRTCRAGPAVGATRSRSTRPAAPPRAAAPRHRSARSPPCPPCAPCASDRAGTPRVEEASAAAMSYEFRATRAAPPLLRAAQHRRVHRSERGPPRGLGLVHSGHADVGAATTAALLFVGLFDPVSTLRVGVTLGAPVSEGRPEVSPGRPAEGIAVRGVRYRYGDGPDVLHGIDLDLRAGQRLPSSARPARASPRRRA</sequence>
<evidence type="ECO:0000313" key="3">
    <source>
        <dbReference type="Proteomes" id="UP000516422"/>
    </source>
</evidence>
<organism evidence="2 3">
    <name type="scientific">Streptomyces griseofuscus</name>
    <dbReference type="NCBI Taxonomy" id="146922"/>
    <lineage>
        <taxon>Bacteria</taxon>
        <taxon>Bacillati</taxon>
        <taxon>Actinomycetota</taxon>
        <taxon>Actinomycetes</taxon>
        <taxon>Kitasatosporales</taxon>
        <taxon>Streptomycetaceae</taxon>
        <taxon>Streptomyces</taxon>
    </lineage>
</organism>
<protein>
    <submittedName>
        <fullName evidence="2">Uncharacterized protein</fullName>
    </submittedName>
</protein>
<feature type="compositionally biased region" description="Low complexity" evidence="1">
    <location>
        <begin position="62"/>
        <end position="77"/>
    </location>
</feature>
<evidence type="ECO:0000256" key="1">
    <source>
        <dbReference type="SAM" id="MobiDB-lite"/>
    </source>
</evidence>
<gene>
    <name evidence="2" type="ORF">HEP81_00939</name>
</gene>
<proteinExistence type="predicted"/>
<dbReference type="KEGG" id="sgf:HEP81_00939"/>
<feature type="region of interest" description="Disordered" evidence="1">
    <location>
        <begin position="1"/>
        <end position="100"/>
    </location>
</feature>
<feature type="compositionally biased region" description="Basic and acidic residues" evidence="1">
    <location>
        <begin position="21"/>
        <end position="31"/>
    </location>
</feature>
<name>A0A7H1PT93_9ACTN</name>
<reference evidence="2 3" key="1">
    <citation type="submission" date="2020-04" db="EMBL/GenBank/DDBJ databases">
        <title>Characterization and engineering of Streptomyces griseofuscus DSM40191 as a potential heterologous host for expression of BGCs.</title>
        <authorList>
            <person name="Gren T."/>
            <person name="Whitford C.M."/>
            <person name="Mohite O.S."/>
            <person name="Joergensen T.S."/>
            <person name="Nielsen J.B."/>
            <person name="Lee S.Y."/>
            <person name="Weber T."/>
        </authorList>
    </citation>
    <scope>NUCLEOTIDE SEQUENCE [LARGE SCALE GENOMIC DNA]</scope>
    <source>
        <strain evidence="2 3">DSM 40191</strain>
    </source>
</reference>
<dbReference type="EMBL" id="CP051006">
    <property type="protein sequence ID" value="QNT91273.1"/>
    <property type="molecule type" value="Genomic_DNA"/>
</dbReference>
<dbReference type="AlphaFoldDB" id="A0A7H1PT93"/>
<dbReference type="Proteomes" id="UP000516422">
    <property type="component" value="Chromosome"/>
</dbReference>
<feature type="compositionally biased region" description="Basic residues" evidence="1">
    <location>
        <begin position="32"/>
        <end position="54"/>
    </location>
</feature>
<accession>A0A7H1PT93</accession>